<dbReference type="InterPro" id="IPR011990">
    <property type="entry name" value="TPR-like_helical_dom_sf"/>
</dbReference>
<feature type="signal peptide" evidence="2">
    <location>
        <begin position="1"/>
        <end position="29"/>
    </location>
</feature>
<evidence type="ECO:0000313" key="4">
    <source>
        <dbReference type="Proteomes" id="UP001139028"/>
    </source>
</evidence>
<name>A0A9X2END5_9GAMM</name>
<gene>
    <name evidence="3" type="ORF">MO867_00290</name>
</gene>
<sequence>MHCTDPRRFNLLVTARLLLASLAAITLCACSGFQSSAPAVDGDRQLLTENPYLHDAQRIPQQAQAAMALAHQSYMQKDFAAAESQLVQITDTWPKLSGAWLNLGIVQQSDEKYADAEQSLRQAITANDNNIFAWNRLAAMLRDRGRFEDAEACYNAAIKRWPDYRDAHRNLGILYDLYLQQPERALQHYQAAQDADPEQDKLLNAWIVELGRRL</sequence>
<organism evidence="3 4">
    <name type="scientific">Microbulbifer okhotskensis</name>
    <dbReference type="NCBI Taxonomy" id="2926617"/>
    <lineage>
        <taxon>Bacteria</taxon>
        <taxon>Pseudomonadati</taxon>
        <taxon>Pseudomonadota</taxon>
        <taxon>Gammaproteobacteria</taxon>
        <taxon>Cellvibrionales</taxon>
        <taxon>Microbulbiferaceae</taxon>
        <taxon>Microbulbifer</taxon>
    </lineage>
</organism>
<comment type="caution">
    <text evidence="3">The sequence shown here is derived from an EMBL/GenBank/DDBJ whole genome shotgun (WGS) entry which is preliminary data.</text>
</comment>
<feature type="repeat" description="TPR" evidence="1">
    <location>
        <begin position="97"/>
        <end position="130"/>
    </location>
</feature>
<dbReference type="SUPFAM" id="SSF48452">
    <property type="entry name" value="TPR-like"/>
    <property type="match status" value="1"/>
</dbReference>
<reference evidence="3" key="1">
    <citation type="journal article" date="2022" name="Arch. Microbiol.">
        <title>Microbulbifer okhotskensis sp. nov., isolated from a deep bottom sediment of the Okhotsk Sea.</title>
        <authorList>
            <person name="Romanenko L."/>
            <person name="Kurilenko V."/>
            <person name="Otstavnykh N."/>
            <person name="Velansky P."/>
            <person name="Isaeva M."/>
            <person name="Mikhailov V."/>
        </authorList>
    </citation>
    <scope>NUCLEOTIDE SEQUENCE</scope>
    <source>
        <strain evidence="3">OS29</strain>
    </source>
</reference>
<dbReference type="PROSITE" id="PS51257">
    <property type="entry name" value="PROKAR_LIPOPROTEIN"/>
    <property type="match status" value="1"/>
</dbReference>
<accession>A0A9X2END5</accession>
<dbReference type="EMBL" id="JALBWM010000001">
    <property type="protein sequence ID" value="MCO1332763.1"/>
    <property type="molecule type" value="Genomic_DNA"/>
</dbReference>
<dbReference type="Pfam" id="PF13424">
    <property type="entry name" value="TPR_12"/>
    <property type="match status" value="1"/>
</dbReference>
<proteinExistence type="predicted"/>
<evidence type="ECO:0000256" key="2">
    <source>
        <dbReference type="SAM" id="SignalP"/>
    </source>
</evidence>
<dbReference type="RefSeq" id="WP_252463934.1">
    <property type="nucleotide sequence ID" value="NZ_JALBWM010000001.1"/>
</dbReference>
<keyword evidence="1" id="KW-0802">TPR repeat</keyword>
<protein>
    <submittedName>
        <fullName evidence="3">Tetratricopeptide repeat protein</fullName>
    </submittedName>
</protein>
<evidence type="ECO:0000313" key="3">
    <source>
        <dbReference type="EMBL" id="MCO1332763.1"/>
    </source>
</evidence>
<dbReference type="InterPro" id="IPR019734">
    <property type="entry name" value="TPR_rpt"/>
</dbReference>
<dbReference type="SMART" id="SM00028">
    <property type="entry name" value="TPR"/>
    <property type="match status" value="3"/>
</dbReference>
<keyword evidence="2" id="KW-0732">Signal</keyword>
<dbReference type="PANTHER" id="PTHR12558:SF13">
    <property type="entry name" value="CELL DIVISION CYCLE PROTEIN 27 HOMOLOG"/>
    <property type="match status" value="1"/>
</dbReference>
<dbReference type="Gene3D" id="1.25.40.10">
    <property type="entry name" value="Tetratricopeptide repeat domain"/>
    <property type="match status" value="1"/>
</dbReference>
<dbReference type="PANTHER" id="PTHR12558">
    <property type="entry name" value="CELL DIVISION CYCLE 16,23,27"/>
    <property type="match status" value="1"/>
</dbReference>
<keyword evidence="4" id="KW-1185">Reference proteome</keyword>
<dbReference type="AlphaFoldDB" id="A0A9X2END5"/>
<dbReference type="PROSITE" id="PS50005">
    <property type="entry name" value="TPR"/>
    <property type="match status" value="1"/>
</dbReference>
<dbReference type="Pfam" id="PF13432">
    <property type="entry name" value="TPR_16"/>
    <property type="match status" value="1"/>
</dbReference>
<dbReference type="Proteomes" id="UP001139028">
    <property type="component" value="Unassembled WGS sequence"/>
</dbReference>
<feature type="chain" id="PRO_5040937693" evidence="2">
    <location>
        <begin position="30"/>
        <end position="214"/>
    </location>
</feature>
<evidence type="ECO:0000256" key="1">
    <source>
        <dbReference type="PROSITE-ProRule" id="PRU00339"/>
    </source>
</evidence>